<dbReference type="GO" id="GO:0006508">
    <property type="term" value="P:proteolysis"/>
    <property type="evidence" value="ECO:0007669"/>
    <property type="project" value="UniProtKB-KW"/>
</dbReference>
<evidence type="ECO:0000259" key="13">
    <source>
        <dbReference type="PROSITE" id="PS50940"/>
    </source>
</evidence>
<comment type="caution">
    <text evidence="8">Lacks conserved residue(s) required for the propagation of feature annotation.</text>
</comment>
<feature type="compositionally biased region" description="Polar residues" evidence="9">
    <location>
        <begin position="220"/>
        <end position="234"/>
    </location>
</feature>
<feature type="disulfide bond" evidence="8">
    <location>
        <begin position="950"/>
        <end position="960"/>
    </location>
</feature>
<dbReference type="InterPro" id="IPR036508">
    <property type="entry name" value="Chitin-bd_dom_sf"/>
</dbReference>
<feature type="compositionally biased region" description="Polar residues" evidence="9">
    <location>
        <begin position="503"/>
        <end position="515"/>
    </location>
</feature>
<dbReference type="InterPro" id="IPR023415">
    <property type="entry name" value="LDLR_class-A_CS"/>
</dbReference>
<dbReference type="PROSITE" id="PS00134">
    <property type="entry name" value="TRYPSIN_HIS"/>
    <property type="match status" value="1"/>
</dbReference>
<sequence length="1444" mass="160380">MNSCPWALFLVILAAIATLSEGIYDPGDAGVKNRPIVREPLNRRQFERLQEPGVTIHDQYSQVTMQRSGRHFGRSDSSHVMRIARPGEQTTESPEERREPLAQLQIQRPNQATPRPFQTRQGPDDRENEVGVTYGIECPAYATGQFPYVMDCRQYLNCWKGRGYIQSCPSGTVFNSETRACDHPSKVVCVTFDSPFPEAPPQRERPSSRLQFPPRGQDPATIQSRGFGNSPTTQEEPKCAPGSSGLTEHPYDCSKFLNCANGVTYIQDCGPGTVFNPIFSICDWPHKVNCGSKAFPDDQTGNNRKPDYGEGKIDMRNEFDDDLSGAGSAHSRNIYNRQGQSWGATSENPQSVLIPSLDLQPPRENPDQGRQYPTYDRTKGGRTFGGHNPQTHDNPSGFGDTGRKYPLRGREGGISGTFNPQAVEIPSLDLQPPRESQKPGQQSSHYPGQQNPQYPGQQSPQYPGQQNPQYPGQQSPQYPGQQYPQYPGQQSSQYPTYIRPEDQNPQTLDTPSDTLQPPPLPNQSKGTQESDSRTFVIGLIPPPTQNPRPENNRWSGSEQRIVDQWQLPRQERVTEQEEVAVTFYPPYNRQYYNPQTPSPTSQAQQNPLSISEAMQALLKPYMRGSHSSQTQIDLSNMFTTTPLPPMTGEQESLAQGGEWRPQAPTASEEEIVLPPGHSLDWHRRHPHVPLPGQHDPDQPAMPPGHSLEWHRAHPNVPLPGQPDDDQAMPPGHSLEWHRAHPNVPLPGQHSHGGHGGHGGHGNHHRWHGRGHHHGHHHHPSHRHNHWQPESTTPTTETLSTPLPTLDERFSAVSTPGFVPLQPSMTGQVTQCVGQFNCSNEFCVSQDAICDGKNDCGNWKDESDCDHIGFEMRLSSDQGAAHEGRLEVKVFNQWGYVCDDKFDMRDADVVCRELGFPLGAAEVRANSYYPPHRSMLRGEDSAIFLVDELDCRGSEKSIRECDFSGWGVHDCNAEEVVGLVCKVPVMTCPLDYWLCDTSQECIPIGFLCDNVPDCTDHSDEDQRHCAAPVEIRLIGGQSHLEGRVEVKYREIWGTVCDDDFNAEEAAVVCRSLGFHGPSYVLKNTFGPGTGIIWLDQVDCLGNETSLEECSHWHWGEHNCAHSEDVGIRCSHGEPTQYSVRHQNAHSTQQYGSQLDSRISVDVPEGSIKVQFPPAECGQIKVTPPESEWGRHVGFKVINGSHAQRGFHPWQAAIRVRGAGKSSHWCGAVLISEQHLLTAAHCLVGYSKGALFIRLGDHHAEVVEPEEVESFIENFYVHEDFRGGGQHMNNDIAIIVLKKPVAYTDHIQPICLPTKNTMYFPGMKCTISGWGSIQSGKSNVSASALELRSGTVPILPNDVCQEPQVYGNRITQGMFCAGSLDEGIDSCMGDSGGGLVCQSEGIHKLYGIISWGHHCGYANKPGVYVKVSQYIDWIWDKLNGTSTSSL</sequence>
<dbReference type="InterPro" id="IPR036772">
    <property type="entry name" value="SRCR-like_dom_sf"/>
</dbReference>
<dbReference type="FunFam" id="3.10.250.10:FF:000001">
    <property type="entry name" value="Lysyl oxidase 4 isoform X1"/>
    <property type="match status" value="1"/>
</dbReference>
<feature type="disulfide bond" evidence="8">
    <location>
        <begin position="1098"/>
        <end position="1108"/>
    </location>
</feature>
<dbReference type="InterPro" id="IPR001314">
    <property type="entry name" value="Peptidase_S1A"/>
</dbReference>
<dbReference type="CDD" id="cd00112">
    <property type="entry name" value="LDLa"/>
    <property type="match status" value="2"/>
</dbReference>
<evidence type="ECO:0000313" key="14">
    <source>
        <dbReference type="EMBL" id="NBJ62782.1"/>
    </source>
</evidence>
<evidence type="ECO:0000259" key="12">
    <source>
        <dbReference type="PROSITE" id="PS50287"/>
    </source>
</evidence>
<dbReference type="SMART" id="SM00494">
    <property type="entry name" value="ChtBD2"/>
    <property type="match status" value="2"/>
</dbReference>
<feature type="disulfide bond" evidence="7">
    <location>
        <begin position="849"/>
        <end position="864"/>
    </location>
</feature>
<dbReference type="GO" id="GO:0008061">
    <property type="term" value="F:chitin binding"/>
    <property type="evidence" value="ECO:0007669"/>
    <property type="project" value="InterPro"/>
</dbReference>
<proteinExistence type="inferred from homology"/>
<dbReference type="PROSITE" id="PS50068">
    <property type="entry name" value="LDLRA_2"/>
    <property type="match status" value="2"/>
</dbReference>
<evidence type="ECO:0000259" key="11">
    <source>
        <dbReference type="PROSITE" id="PS50240"/>
    </source>
</evidence>
<dbReference type="CDD" id="cd00190">
    <property type="entry name" value="Tryp_SPc"/>
    <property type="match status" value="1"/>
</dbReference>
<dbReference type="SMART" id="SM00202">
    <property type="entry name" value="SR"/>
    <property type="match status" value="2"/>
</dbReference>
<evidence type="ECO:0000256" key="3">
    <source>
        <dbReference type="ARBA" id="ARBA00022801"/>
    </source>
</evidence>
<dbReference type="PROSITE" id="PS01209">
    <property type="entry name" value="LDLRA_1"/>
    <property type="match status" value="1"/>
</dbReference>
<protein>
    <submittedName>
        <fullName evidence="14">Putative trypsin-like serine protease</fullName>
    </submittedName>
</protein>
<feature type="domain" description="SRCR" evidence="12">
    <location>
        <begin position="1030"/>
        <end position="1129"/>
    </location>
</feature>
<evidence type="ECO:0000256" key="4">
    <source>
        <dbReference type="ARBA" id="ARBA00022825"/>
    </source>
</evidence>
<reference evidence="14" key="1">
    <citation type="submission" date="2019-10" db="EMBL/GenBank/DDBJ databases">
        <title>Short sand fly seasons in Tbilisi, Georgia, hinder development of host immunity to saliva of the visceral leishmaniasis vector Phlebotomus kandelakii.</title>
        <authorList>
            <person name="Oliveira F."/>
            <person name="Giorgobiani E."/>
            <person name="Guimaraes-Costa A.B."/>
            <person name="Abdeladhim M."/>
            <person name="Oristian J."/>
            <person name="Tskhvaradze L."/>
            <person name="Tsertsvadze N."/>
            <person name="Zakalashvili M."/>
            <person name="Valenzuela J.G."/>
            <person name="Kamhawi S."/>
        </authorList>
    </citation>
    <scope>NUCLEOTIDE SEQUENCE</scope>
    <source>
        <strain evidence="14">Wild-capture in Tbilisi</strain>
        <tissue evidence="14">Salivary glands</tissue>
    </source>
</reference>
<dbReference type="PRINTS" id="PR00722">
    <property type="entry name" value="CHYMOTRYPSIN"/>
</dbReference>
<evidence type="ECO:0000256" key="10">
    <source>
        <dbReference type="SAM" id="SignalP"/>
    </source>
</evidence>
<dbReference type="SUPFAM" id="SSF57424">
    <property type="entry name" value="LDL receptor-like module"/>
    <property type="match status" value="2"/>
</dbReference>
<dbReference type="PROSITE" id="PS00420">
    <property type="entry name" value="SRCR_1"/>
    <property type="match status" value="1"/>
</dbReference>
<dbReference type="InterPro" id="IPR018114">
    <property type="entry name" value="TRYPSIN_HIS"/>
</dbReference>
<dbReference type="Pfam" id="PF00530">
    <property type="entry name" value="SRCR"/>
    <property type="match status" value="2"/>
</dbReference>
<dbReference type="SUPFAM" id="SSF56487">
    <property type="entry name" value="SRCR-like"/>
    <property type="match status" value="2"/>
</dbReference>
<feature type="compositionally biased region" description="Basic and acidic residues" evidence="9">
    <location>
        <begin position="304"/>
        <end position="318"/>
    </location>
</feature>
<dbReference type="PROSITE" id="PS50240">
    <property type="entry name" value="TRYPSIN_DOM"/>
    <property type="match status" value="1"/>
</dbReference>
<dbReference type="InterPro" id="IPR036055">
    <property type="entry name" value="LDL_receptor-like_sf"/>
</dbReference>
<feature type="compositionally biased region" description="Polar residues" evidence="9">
    <location>
        <begin position="104"/>
        <end position="121"/>
    </location>
</feature>
<evidence type="ECO:0000256" key="6">
    <source>
        <dbReference type="ARBA" id="ARBA00024195"/>
    </source>
</evidence>
<dbReference type="Gene3D" id="2.170.140.10">
    <property type="entry name" value="Chitin binding domain"/>
    <property type="match status" value="2"/>
</dbReference>
<evidence type="ECO:0000256" key="9">
    <source>
        <dbReference type="SAM" id="MobiDB-lite"/>
    </source>
</evidence>
<keyword evidence="3" id="KW-0378">Hydrolase</keyword>
<dbReference type="PRINTS" id="PR00258">
    <property type="entry name" value="SPERACTRCPTR"/>
</dbReference>
<feature type="domain" description="Peptidase S1" evidence="11">
    <location>
        <begin position="1195"/>
        <end position="1437"/>
    </location>
</feature>
<keyword evidence="5 8" id="KW-1015">Disulfide bond</keyword>
<feature type="domain" description="Chitin-binding type-2" evidence="13">
    <location>
        <begin position="236"/>
        <end position="292"/>
    </location>
</feature>
<dbReference type="InterPro" id="IPR009003">
    <property type="entry name" value="Peptidase_S1_PA"/>
</dbReference>
<dbReference type="EMBL" id="GIFK01005079">
    <property type="protein sequence ID" value="NBJ62782.1"/>
    <property type="molecule type" value="Transcribed_RNA"/>
</dbReference>
<dbReference type="InterPro" id="IPR002172">
    <property type="entry name" value="LDrepeatLR_classA_rpt"/>
</dbReference>
<dbReference type="PROSITE" id="PS50287">
    <property type="entry name" value="SRCR_2"/>
    <property type="match status" value="2"/>
</dbReference>
<feature type="chain" id="PRO_5025525875" evidence="10">
    <location>
        <begin position="23"/>
        <end position="1444"/>
    </location>
</feature>
<feature type="region of interest" description="Disordered" evidence="9">
    <location>
        <begin position="194"/>
        <end position="243"/>
    </location>
</feature>
<dbReference type="Pfam" id="PF00089">
    <property type="entry name" value="Trypsin"/>
    <property type="match status" value="1"/>
</dbReference>
<keyword evidence="1 14" id="KW-0645">Protease</keyword>
<dbReference type="InterPro" id="IPR002557">
    <property type="entry name" value="Chitin-bd_dom"/>
</dbReference>
<name>A0A6B2EJ60_9DIPT</name>
<feature type="disulfide bond" evidence="7">
    <location>
        <begin position="837"/>
        <end position="855"/>
    </location>
</feature>
<keyword evidence="4" id="KW-0720">Serine protease</keyword>
<feature type="region of interest" description="Disordered" evidence="9">
    <location>
        <begin position="642"/>
        <end position="801"/>
    </location>
</feature>
<feature type="domain" description="Chitin-binding type-2" evidence="13">
    <location>
        <begin position="135"/>
        <end position="191"/>
    </location>
</feature>
<dbReference type="Gene3D" id="2.40.10.10">
    <property type="entry name" value="Trypsin-like serine proteases"/>
    <property type="match status" value="1"/>
</dbReference>
<dbReference type="Pfam" id="PF01607">
    <property type="entry name" value="CBM_14"/>
    <property type="match status" value="2"/>
</dbReference>
<feature type="region of interest" description="Disordered" evidence="9">
    <location>
        <begin position="293"/>
        <end position="331"/>
    </location>
</feature>
<evidence type="ECO:0000256" key="2">
    <source>
        <dbReference type="ARBA" id="ARBA00022729"/>
    </source>
</evidence>
<evidence type="ECO:0000256" key="8">
    <source>
        <dbReference type="PROSITE-ProRule" id="PRU00196"/>
    </source>
</evidence>
<dbReference type="Gene3D" id="4.10.400.10">
    <property type="entry name" value="Low-density Lipoprotein Receptor"/>
    <property type="match status" value="2"/>
</dbReference>
<evidence type="ECO:0000256" key="5">
    <source>
        <dbReference type="ARBA" id="ARBA00023157"/>
    </source>
</evidence>
<feature type="compositionally biased region" description="Low complexity" evidence="9">
    <location>
        <begin position="446"/>
        <end position="495"/>
    </location>
</feature>
<evidence type="ECO:0000256" key="1">
    <source>
        <dbReference type="ARBA" id="ARBA00022670"/>
    </source>
</evidence>
<organism evidence="14">
    <name type="scientific">Phlebotomus kandelakii</name>
    <dbReference type="NCBI Taxonomy" id="1109342"/>
    <lineage>
        <taxon>Eukaryota</taxon>
        <taxon>Metazoa</taxon>
        <taxon>Ecdysozoa</taxon>
        <taxon>Arthropoda</taxon>
        <taxon>Hexapoda</taxon>
        <taxon>Insecta</taxon>
        <taxon>Pterygota</taxon>
        <taxon>Neoptera</taxon>
        <taxon>Endopterygota</taxon>
        <taxon>Diptera</taxon>
        <taxon>Nematocera</taxon>
        <taxon>Psychodoidea</taxon>
        <taxon>Psychodidae</taxon>
        <taxon>Phlebotomus</taxon>
        <taxon>Larroussius</taxon>
    </lineage>
</organism>
<feature type="signal peptide" evidence="10">
    <location>
        <begin position="1"/>
        <end position="22"/>
    </location>
</feature>
<dbReference type="InterPro" id="IPR001254">
    <property type="entry name" value="Trypsin_dom"/>
</dbReference>
<dbReference type="PANTHER" id="PTHR24252:SF7">
    <property type="entry name" value="HYALIN"/>
    <property type="match status" value="1"/>
</dbReference>
<dbReference type="FunFam" id="3.10.250.10:FF:000026">
    <property type="entry name" value="Tequila, isoform D"/>
    <property type="match status" value="1"/>
</dbReference>
<dbReference type="PROSITE" id="PS50940">
    <property type="entry name" value="CHIT_BIND_II"/>
    <property type="match status" value="2"/>
</dbReference>
<dbReference type="SMART" id="SM00192">
    <property type="entry name" value="LDLa"/>
    <property type="match status" value="2"/>
</dbReference>
<feature type="compositionally biased region" description="Low complexity" evidence="9">
    <location>
        <begin position="787"/>
        <end position="801"/>
    </location>
</feature>
<dbReference type="GO" id="GO:0016020">
    <property type="term" value="C:membrane"/>
    <property type="evidence" value="ECO:0007669"/>
    <property type="project" value="InterPro"/>
</dbReference>
<feature type="domain" description="SRCR" evidence="12">
    <location>
        <begin position="871"/>
        <end position="981"/>
    </location>
</feature>
<dbReference type="Pfam" id="PF00057">
    <property type="entry name" value="Ldl_recept_a"/>
    <property type="match status" value="1"/>
</dbReference>
<dbReference type="InterPro" id="IPR001190">
    <property type="entry name" value="SRCR"/>
</dbReference>
<dbReference type="GO" id="GO:0005576">
    <property type="term" value="C:extracellular region"/>
    <property type="evidence" value="ECO:0007669"/>
    <property type="project" value="InterPro"/>
</dbReference>
<dbReference type="GO" id="GO:0004252">
    <property type="term" value="F:serine-type endopeptidase activity"/>
    <property type="evidence" value="ECO:0007669"/>
    <property type="project" value="InterPro"/>
</dbReference>
<dbReference type="Gene3D" id="3.10.250.10">
    <property type="entry name" value="SRCR-like domain"/>
    <property type="match status" value="2"/>
</dbReference>
<dbReference type="SUPFAM" id="SSF57625">
    <property type="entry name" value="Invertebrate chitin-binding proteins"/>
    <property type="match status" value="2"/>
</dbReference>
<feature type="compositionally biased region" description="Basic residues" evidence="9">
    <location>
        <begin position="760"/>
        <end position="785"/>
    </location>
</feature>
<evidence type="ECO:0000256" key="7">
    <source>
        <dbReference type="PROSITE-ProRule" id="PRU00124"/>
    </source>
</evidence>
<dbReference type="FunFam" id="2.40.10.10:FF:000003">
    <property type="entry name" value="Transmembrane serine protease 3"/>
    <property type="match status" value="1"/>
</dbReference>
<dbReference type="PANTHER" id="PTHR24252">
    <property type="entry name" value="ACROSIN-RELATED"/>
    <property type="match status" value="1"/>
</dbReference>
<feature type="region of interest" description="Disordered" evidence="9">
    <location>
        <begin position="69"/>
        <end position="129"/>
    </location>
</feature>
<dbReference type="InterPro" id="IPR043504">
    <property type="entry name" value="Peptidase_S1_PA_chymotrypsin"/>
</dbReference>
<keyword evidence="2 10" id="KW-0732">Signal</keyword>
<feature type="region of interest" description="Disordered" evidence="9">
    <location>
        <begin position="354"/>
        <end position="531"/>
    </location>
</feature>
<comment type="similarity">
    <text evidence="6">Belongs to the peptidase S1 family. CLIP subfamily.</text>
</comment>
<dbReference type="SMART" id="SM00020">
    <property type="entry name" value="Tryp_SPc"/>
    <property type="match status" value="1"/>
</dbReference>
<dbReference type="SUPFAM" id="SSF50494">
    <property type="entry name" value="Trypsin-like serine proteases"/>
    <property type="match status" value="1"/>
</dbReference>
<accession>A0A6B2EJ60</accession>